<dbReference type="PANTHER" id="PTHR43155:SF2">
    <property type="entry name" value="CYCLIC DI-GMP PHOSPHODIESTERASE PA4108"/>
    <property type="match status" value="1"/>
</dbReference>
<reference evidence="3" key="1">
    <citation type="submission" date="2019-06" db="EMBL/GenBank/DDBJ databases">
        <title>Complete genome sequence of Methylogaea oryzae strain JCM16910.</title>
        <authorList>
            <person name="Asakawa S."/>
        </authorList>
    </citation>
    <scope>NUCLEOTIDE SEQUENCE</scope>
    <source>
        <strain evidence="3">E10</strain>
    </source>
</reference>
<evidence type="ECO:0000313" key="4">
    <source>
        <dbReference type="Proteomes" id="UP000824988"/>
    </source>
</evidence>
<organism evidence="3 4">
    <name type="scientific">Methylogaea oryzae</name>
    <dbReference type="NCBI Taxonomy" id="1295382"/>
    <lineage>
        <taxon>Bacteria</taxon>
        <taxon>Pseudomonadati</taxon>
        <taxon>Pseudomonadota</taxon>
        <taxon>Gammaproteobacteria</taxon>
        <taxon>Methylococcales</taxon>
        <taxon>Methylococcaceae</taxon>
        <taxon>Methylogaea</taxon>
    </lineage>
</organism>
<evidence type="ECO:0000256" key="1">
    <source>
        <dbReference type="SAM" id="MobiDB-lite"/>
    </source>
</evidence>
<sequence length="395" mass="43281">MIKRFPVEQLQVGMYVCRIERGWVDTSFWSDGRTIDSEAELCRLRECCQYVYVDTAKGSDRAKTPTAPASNVDGQGDAPQGSAAALYRHSYSVLEEVFEDARLGGSIDGNAARAVVRDLTLSVLADSNALLCLTSLKDKHDSLARKSVNVCILTLAFGKAIGIPKATLHDLGLGALLHDVGMLQVPDEILHKTDKMSAEERAVLEKHVLYGLRMLAASRACSESVLKIVHCHHEWVDGSGYPQGLKANAIGLFPRMVSIVSVYEALTRERGYSKPLSPAAALRHLYGLKGVQFDARLVEKFISTLGIYPSGCLVKLSSGEIAQVVSVSEQNRLRPRVLIVLDANGRQPPSPLTRDLAQTQGLFVKQAVEPAQLPDYLWSPLKENINKLEDDSCRL</sequence>
<gene>
    <name evidence="3" type="ORF">MoryE10_34480</name>
</gene>
<dbReference type="Proteomes" id="UP000824988">
    <property type="component" value="Chromosome"/>
</dbReference>
<dbReference type="EMBL" id="AP019782">
    <property type="protein sequence ID" value="BBL72842.1"/>
    <property type="molecule type" value="Genomic_DNA"/>
</dbReference>
<protein>
    <submittedName>
        <fullName evidence="3">Cyclic di-GMP phosphodiesterase</fullName>
    </submittedName>
</protein>
<feature type="region of interest" description="Disordered" evidence="1">
    <location>
        <begin position="59"/>
        <end position="81"/>
    </location>
</feature>
<dbReference type="Pfam" id="PF11871">
    <property type="entry name" value="DUF3391"/>
    <property type="match status" value="1"/>
</dbReference>
<dbReference type="GO" id="GO:0008081">
    <property type="term" value="F:phosphoric diester hydrolase activity"/>
    <property type="evidence" value="ECO:0007669"/>
    <property type="project" value="UniProtKB-ARBA"/>
</dbReference>
<dbReference type="KEGG" id="moz:MoryE10_34480"/>
<evidence type="ECO:0000313" key="3">
    <source>
        <dbReference type="EMBL" id="BBL72842.1"/>
    </source>
</evidence>
<keyword evidence="4" id="KW-1185">Reference proteome</keyword>
<accession>A0A8D4VT92</accession>
<dbReference type="PROSITE" id="PS51832">
    <property type="entry name" value="HD_GYP"/>
    <property type="match status" value="1"/>
</dbReference>
<dbReference type="RefSeq" id="WP_221047789.1">
    <property type="nucleotide sequence ID" value="NZ_AP019782.1"/>
</dbReference>
<feature type="domain" description="HD-GYP" evidence="2">
    <location>
        <begin position="119"/>
        <end position="317"/>
    </location>
</feature>
<proteinExistence type="predicted"/>
<dbReference type="InterPro" id="IPR003607">
    <property type="entry name" value="HD/PDEase_dom"/>
</dbReference>
<dbReference type="CDD" id="cd00077">
    <property type="entry name" value="HDc"/>
    <property type="match status" value="1"/>
</dbReference>
<evidence type="ECO:0000259" key="2">
    <source>
        <dbReference type="PROSITE" id="PS51832"/>
    </source>
</evidence>
<name>A0A8D4VT92_9GAMM</name>
<dbReference type="AlphaFoldDB" id="A0A8D4VT92"/>
<dbReference type="InterPro" id="IPR037522">
    <property type="entry name" value="HD_GYP_dom"/>
</dbReference>
<dbReference type="Pfam" id="PF13487">
    <property type="entry name" value="HD_5"/>
    <property type="match status" value="1"/>
</dbReference>
<dbReference type="PANTHER" id="PTHR43155">
    <property type="entry name" value="CYCLIC DI-GMP PHOSPHODIESTERASE PA4108-RELATED"/>
    <property type="match status" value="1"/>
</dbReference>
<dbReference type="InterPro" id="IPR021812">
    <property type="entry name" value="DUF3391"/>
</dbReference>